<dbReference type="InterPro" id="IPR007278">
    <property type="entry name" value="DUF397"/>
</dbReference>
<organism evidence="2 3">
    <name type="scientific">Streptomyces marokkonensis</name>
    <dbReference type="NCBI Taxonomy" id="324855"/>
    <lineage>
        <taxon>Bacteria</taxon>
        <taxon>Bacillati</taxon>
        <taxon>Actinomycetota</taxon>
        <taxon>Actinomycetes</taxon>
        <taxon>Kitasatosporales</taxon>
        <taxon>Streptomycetaceae</taxon>
        <taxon>Streptomyces</taxon>
    </lineage>
</organism>
<proteinExistence type="predicted"/>
<accession>A0ABP7SET3</accession>
<evidence type="ECO:0000313" key="3">
    <source>
        <dbReference type="Proteomes" id="UP001500034"/>
    </source>
</evidence>
<comment type="caution">
    <text evidence="2">The sequence shown here is derived from an EMBL/GenBank/DDBJ whole genome shotgun (WGS) entry which is preliminary data.</text>
</comment>
<feature type="domain" description="DUF397" evidence="1">
    <location>
        <begin position="5"/>
        <end position="56"/>
    </location>
</feature>
<evidence type="ECO:0000313" key="2">
    <source>
        <dbReference type="EMBL" id="GAA4010833.1"/>
    </source>
</evidence>
<dbReference type="EMBL" id="BAABCQ010000214">
    <property type="protein sequence ID" value="GAA4010833.1"/>
    <property type="molecule type" value="Genomic_DNA"/>
</dbReference>
<evidence type="ECO:0000259" key="1">
    <source>
        <dbReference type="Pfam" id="PF04149"/>
    </source>
</evidence>
<keyword evidence="3" id="KW-1185">Reference proteome</keyword>
<name>A0ABP7SET3_9ACTN</name>
<gene>
    <name evidence="2" type="ORF">GCM10022384_64980</name>
</gene>
<dbReference type="RefSeq" id="WP_345597225.1">
    <property type="nucleotide sequence ID" value="NZ_BAABCQ010000214.1"/>
</dbReference>
<sequence length="132" mass="14077">MQLIQWQKSTYCGEGESCIHVTATVTGVHLTESSDPTGSILTVTPAAFGSLLTAAKSNTRPAAVQVSFTHEGDVDTPVRIHTTESPGTVVTTDRQKWEAFALGVRAGEFDHFAEGPNDVTTRQVALQPHCPA</sequence>
<dbReference type="Proteomes" id="UP001500034">
    <property type="component" value="Unassembled WGS sequence"/>
</dbReference>
<reference evidence="3" key="1">
    <citation type="journal article" date="2019" name="Int. J. Syst. Evol. Microbiol.">
        <title>The Global Catalogue of Microorganisms (GCM) 10K type strain sequencing project: providing services to taxonomists for standard genome sequencing and annotation.</title>
        <authorList>
            <consortium name="The Broad Institute Genomics Platform"/>
            <consortium name="The Broad Institute Genome Sequencing Center for Infectious Disease"/>
            <person name="Wu L."/>
            <person name="Ma J."/>
        </authorList>
    </citation>
    <scope>NUCLEOTIDE SEQUENCE [LARGE SCALE GENOMIC DNA]</scope>
    <source>
        <strain evidence="3">JCM 17027</strain>
    </source>
</reference>
<protein>
    <recommendedName>
        <fullName evidence="1">DUF397 domain-containing protein</fullName>
    </recommendedName>
</protein>
<dbReference type="Pfam" id="PF04149">
    <property type="entry name" value="DUF397"/>
    <property type="match status" value="1"/>
</dbReference>